<evidence type="ECO:0000313" key="3">
    <source>
        <dbReference type="Proteomes" id="UP000046392"/>
    </source>
</evidence>
<feature type="compositionally biased region" description="Basic and acidic residues" evidence="2">
    <location>
        <begin position="1"/>
        <end position="23"/>
    </location>
</feature>
<name>A0A0N5B3F1_STREA</name>
<keyword evidence="1" id="KW-0175">Coiled coil</keyword>
<reference evidence="4" key="1">
    <citation type="submission" date="2017-02" db="UniProtKB">
        <authorList>
            <consortium name="WormBaseParasite"/>
        </authorList>
    </citation>
    <scope>IDENTIFICATION</scope>
</reference>
<organism evidence="3 4">
    <name type="scientific">Strongyloides papillosus</name>
    <name type="common">Intestinal threadworm</name>
    <dbReference type="NCBI Taxonomy" id="174720"/>
    <lineage>
        <taxon>Eukaryota</taxon>
        <taxon>Metazoa</taxon>
        <taxon>Ecdysozoa</taxon>
        <taxon>Nematoda</taxon>
        <taxon>Chromadorea</taxon>
        <taxon>Rhabditida</taxon>
        <taxon>Tylenchina</taxon>
        <taxon>Panagrolaimomorpha</taxon>
        <taxon>Strongyloidoidea</taxon>
        <taxon>Strongyloididae</taxon>
        <taxon>Strongyloides</taxon>
    </lineage>
</organism>
<feature type="region of interest" description="Disordered" evidence="2">
    <location>
        <begin position="212"/>
        <end position="269"/>
    </location>
</feature>
<protein>
    <submittedName>
        <fullName evidence="4">Uncharacterized protein</fullName>
    </submittedName>
</protein>
<dbReference type="Proteomes" id="UP000046392">
    <property type="component" value="Unplaced"/>
</dbReference>
<sequence>MSSRYDNSEKADVKRRHSQDLSKMRSIQCKYNSSQRRITNLAEQIDTLSQEKRSIEEKYSILLQNHEKVLEEMSQLRMQHEESMMRAREAQIHCDNLSRINSNLNQVCQEQVGQNNVMSGNNDKDLNDAESKLREKLNNSVLLSIQKKPLQYCSYPIQQKWINSIIFAIQKTNINKIPPSGVLKKLSERIMKLANETMKQEKERERETIMLKEKETKERADQVVEMEDLDSDTNDQINEIKPLAVNKENQKGETSSRQGDDRDNSCKLM</sequence>
<evidence type="ECO:0000256" key="1">
    <source>
        <dbReference type="SAM" id="Coils"/>
    </source>
</evidence>
<feature type="coiled-coil region" evidence="1">
    <location>
        <begin position="31"/>
        <end position="90"/>
    </location>
</feature>
<dbReference type="WBParaSite" id="SPAL_0000060200.1">
    <property type="protein sequence ID" value="SPAL_0000060200.1"/>
    <property type="gene ID" value="SPAL_0000060200"/>
</dbReference>
<dbReference type="AlphaFoldDB" id="A0A0N5B3F1"/>
<proteinExistence type="predicted"/>
<accession>A0A0N5B3F1</accession>
<keyword evidence="3" id="KW-1185">Reference proteome</keyword>
<feature type="compositionally biased region" description="Basic and acidic residues" evidence="2">
    <location>
        <begin position="212"/>
        <end position="222"/>
    </location>
</feature>
<feature type="region of interest" description="Disordered" evidence="2">
    <location>
        <begin position="1"/>
        <end position="24"/>
    </location>
</feature>
<feature type="compositionally biased region" description="Basic and acidic residues" evidence="2">
    <location>
        <begin position="258"/>
        <end position="269"/>
    </location>
</feature>
<evidence type="ECO:0000313" key="4">
    <source>
        <dbReference type="WBParaSite" id="SPAL_0000060200.1"/>
    </source>
</evidence>
<feature type="compositionally biased region" description="Acidic residues" evidence="2">
    <location>
        <begin position="224"/>
        <end position="233"/>
    </location>
</feature>
<evidence type="ECO:0000256" key="2">
    <source>
        <dbReference type="SAM" id="MobiDB-lite"/>
    </source>
</evidence>